<evidence type="ECO:0000256" key="2">
    <source>
        <dbReference type="ARBA" id="ARBA00022741"/>
    </source>
</evidence>
<dbReference type="PANTHER" id="PTHR10903:SF62">
    <property type="entry name" value="GTPASE IMAP FAMILY MEMBER 4-LIKE-RELATED"/>
    <property type="match status" value="1"/>
</dbReference>
<evidence type="ECO:0000313" key="6">
    <source>
        <dbReference type="Ensembl" id="ENSSFOP00015019504.2"/>
    </source>
</evidence>
<evidence type="ECO:0000256" key="3">
    <source>
        <dbReference type="ARBA" id="ARBA00023134"/>
    </source>
</evidence>
<keyword evidence="4" id="KW-0472">Membrane</keyword>
<organism evidence="6 7">
    <name type="scientific">Scleropages formosus</name>
    <name type="common">Asian bonytongue</name>
    <name type="synonym">Osteoglossum formosum</name>
    <dbReference type="NCBI Taxonomy" id="113540"/>
    <lineage>
        <taxon>Eukaryota</taxon>
        <taxon>Metazoa</taxon>
        <taxon>Chordata</taxon>
        <taxon>Craniata</taxon>
        <taxon>Vertebrata</taxon>
        <taxon>Euteleostomi</taxon>
        <taxon>Actinopterygii</taxon>
        <taxon>Neopterygii</taxon>
        <taxon>Teleostei</taxon>
        <taxon>Osteoglossocephala</taxon>
        <taxon>Osteoglossomorpha</taxon>
        <taxon>Osteoglossiformes</taxon>
        <taxon>Osteoglossidae</taxon>
        <taxon>Scleropages</taxon>
    </lineage>
</organism>
<feature type="transmembrane region" description="Helical" evidence="4">
    <location>
        <begin position="266"/>
        <end position="285"/>
    </location>
</feature>
<keyword evidence="4" id="KW-0812">Transmembrane</keyword>
<dbReference type="OrthoDB" id="425923at2759"/>
<dbReference type="GO" id="GO:0005525">
    <property type="term" value="F:GTP binding"/>
    <property type="evidence" value="ECO:0007669"/>
    <property type="project" value="UniProtKB-KW"/>
</dbReference>
<reference evidence="6" key="3">
    <citation type="submission" date="2025-09" db="UniProtKB">
        <authorList>
            <consortium name="Ensembl"/>
        </authorList>
    </citation>
    <scope>IDENTIFICATION</scope>
</reference>
<dbReference type="FunFam" id="3.40.50.300:FF:000366">
    <property type="entry name" value="GTPase, IMAP family member 2"/>
    <property type="match status" value="1"/>
</dbReference>
<reference evidence="6" key="2">
    <citation type="submission" date="2025-08" db="UniProtKB">
        <authorList>
            <consortium name="Ensembl"/>
        </authorList>
    </citation>
    <scope>IDENTIFICATION</scope>
</reference>
<keyword evidence="2" id="KW-0547">Nucleotide-binding</keyword>
<proteinExistence type="inferred from homology"/>
<keyword evidence="3" id="KW-0342">GTP-binding</keyword>
<keyword evidence="7" id="KW-1185">Reference proteome</keyword>
<feature type="transmembrane region" description="Helical" evidence="4">
    <location>
        <begin position="236"/>
        <end position="260"/>
    </location>
</feature>
<dbReference type="PROSITE" id="PS51720">
    <property type="entry name" value="G_AIG1"/>
    <property type="match status" value="1"/>
</dbReference>
<name>A0A8C9RVW2_SCLFO</name>
<dbReference type="InterPro" id="IPR045058">
    <property type="entry name" value="GIMA/IAN/Toc"/>
</dbReference>
<dbReference type="Proteomes" id="UP000694397">
    <property type="component" value="Chromosome 11"/>
</dbReference>
<evidence type="ECO:0000259" key="5">
    <source>
        <dbReference type="PROSITE" id="PS51720"/>
    </source>
</evidence>
<dbReference type="InterPro" id="IPR027417">
    <property type="entry name" value="P-loop_NTPase"/>
</dbReference>
<evidence type="ECO:0000256" key="1">
    <source>
        <dbReference type="ARBA" id="ARBA00008535"/>
    </source>
</evidence>
<keyword evidence="4" id="KW-1133">Transmembrane helix</keyword>
<feature type="domain" description="AIG1-type G" evidence="5">
    <location>
        <begin position="3"/>
        <end position="203"/>
    </location>
</feature>
<evidence type="ECO:0000313" key="7">
    <source>
        <dbReference type="Proteomes" id="UP000694397"/>
    </source>
</evidence>
<accession>A0A8C9RVW2</accession>
<dbReference type="InterPro" id="IPR006703">
    <property type="entry name" value="G_AIG1"/>
</dbReference>
<dbReference type="Ensembl" id="ENSSFOT00015019730.2">
    <property type="protein sequence ID" value="ENSSFOP00015019504.2"/>
    <property type="gene ID" value="ENSSFOG00015012547.2"/>
</dbReference>
<protein>
    <submittedName>
        <fullName evidence="6">Si:dkey-125e8.4</fullName>
    </submittedName>
</protein>
<dbReference type="GeneTree" id="ENSGT01150000286992"/>
<dbReference type="AlphaFoldDB" id="A0A8C9RVW2"/>
<reference evidence="6 7" key="1">
    <citation type="submission" date="2019-04" db="EMBL/GenBank/DDBJ databases">
        <authorList>
            <consortium name="Wellcome Sanger Institute Data Sharing"/>
        </authorList>
    </citation>
    <scope>NUCLEOTIDE SEQUENCE [LARGE SCALE GENOMIC DNA]</scope>
</reference>
<sequence length="318" mass="35076">VSDNELRLVLLGKTGSGKSSSGNLILGEPKFKAASSPNSTTHKCETRNVNRNGRRITVVDTPGFYDTKVSDENLKAEVVRCITECAPGPHAFVVVMRVETFTEQELAIVKKIEDSFGEGAFKHAVVLFTHGDQLDEVKIEKFVRKSRELRRFVERCGNRCHVSNEHEYKNNTVQVEELMKTIEQMVEQNGGGCYTNELLKMVELATAVRKTEIMQEKKQAADELGTEAKNQTRSKLLNRCAGVASGAIVAALCGVGVVVGVGKSNVAVMVPLVLVAAMYGGTVGWDVAKHTETPREAIEKTNKEIWRKIRDILRNFGI</sequence>
<dbReference type="Pfam" id="PF04548">
    <property type="entry name" value="AIG1"/>
    <property type="match status" value="1"/>
</dbReference>
<dbReference type="Gene3D" id="3.40.50.300">
    <property type="entry name" value="P-loop containing nucleotide triphosphate hydrolases"/>
    <property type="match status" value="1"/>
</dbReference>
<dbReference type="PANTHER" id="PTHR10903">
    <property type="entry name" value="GTPASE, IMAP FAMILY MEMBER-RELATED"/>
    <property type="match status" value="1"/>
</dbReference>
<comment type="similarity">
    <text evidence="1">Belongs to the TRAFAC class TrmE-Era-EngA-EngB-Septin-like GTPase superfamily. AIG1/Toc34/Toc159-like paraseptin GTPase family. IAN subfamily.</text>
</comment>
<dbReference type="SUPFAM" id="SSF52540">
    <property type="entry name" value="P-loop containing nucleoside triphosphate hydrolases"/>
    <property type="match status" value="1"/>
</dbReference>
<dbReference type="CDD" id="cd01852">
    <property type="entry name" value="AIG1"/>
    <property type="match status" value="1"/>
</dbReference>
<evidence type="ECO:0000256" key="4">
    <source>
        <dbReference type="SAM" id="Phobius"/>
    </source>
</evidence>